<evidence type="ECO:0000256" key="1">
    <source>
        <dbReference type="ARBA" id="ARBA00010838"/>
    </source>
</evidence>
<dbReference type="InterPro" id="IPR017853">
    <property type="entry name" value="GH"/>
</dbReference>
<evidence type="ECO:0000313" key="4">
    <source>
        <dbReference type="EMBL" id="SVC07698.1"/>
    </source>
</evidence>
<dbReference type="PANTHER" id="PTHR10353:SF36">
    <property type="entry name" value="LP05116P"/>
    <property type="match status" value="1"/>
</dbReference>
<dbReference type="Pfam" id="PF00232">
    <property type="entry name" value="Glyco_hydro_1"/>
    <property type="match status" value="1"/>
</dbReference>
<dbReference type="GO" id="GO:0005975">
    <property type="term" value="P:carbohydrate metabolic process"/>
    <property type="evidence" value="ECO:0007669"/>
    <property type="project" value="InterPro"/>
</dbReference>
<name>A0A382J7D4_9ZZZZ</name>
<dbReference type="Gene3D" id="3.20.20.80">
    <property type="entry name" value="Glycosidases"/>
    <property type="match status" value="1"/>
</dbReference>
<sequence>MGQANFEWAEGYTKRFGLVYVDFQNQERTPKQSFYFVQQVIRDNTVPDS</sequence>
<gene>
    <name evidence="4" type="ORF">METZ01_LOCUS260552</name>
</gene>
<dbReference type="SUPFAM" id="SSF51445">
    <property type="entry name" value="(Trans)glycosidases"/>
    <property type="match status" value="1"/>
</dbReference>
<keyword evidence="3" id="KW-0326">Glycosidase</keyword>
<comment type="similarity">
    <text evidence="1">Belongs to the glycosyl hydrolase 1 family.</text>
</comment>
<evidence type="ECO:0000256" key="2">
    <source>
        <dbReference type="ARBA" id="ARBA00022801"/>
    </source>
</evidence>
<dbReference type="GO" id="GO:0008422">
    <property type="term" value="F:beta-glucosidase activity"/>
    <property type="evidence" value="ECO:0007669"/>
    <property type="project" value="TreeGrafter"/>
</dbReference>
<reference evidence="4" key="1">
    <citation type="submission" date="2018-05" db="EMBL/GenBank/DDBJ databases">
        <authorList>
            <person name="Lanie J.A."/>
            <person name="Ng W.-L."/>
            <person name="Kazmierczak K.M."/>
            <person name="Andrzejewski T.M."/>
            <person name="Davidsen T.M."/>
            <person name="Wayne K.J."/>
            <person name="Tettelin H."/>
            <person name="Glass J.I."/>
            <person name="Rusch D."/>
            <person name="Podicherti R."/>
            <person name="Tsui H.-C.T."/>
            <person name="Winkler M.E."/>
        </authorList>
    </citation>
    <scope>NUCLEOTIDE SEQUENCE</scope>
</reference>
<organism evidence="4">
    <name type="scientific">marine metagenome</name>
    <dbReference type="NCBI Taxonomy" id="408172"/>
    <lineage>
        <taxon>unclassified sequences</taxon>
        <taxon>metagenomes</taxon>
        <taxon>ecological metagenomes</taxon>
    </lineage>
</organism>
<dbReference type="PANTHER" id="PTHR10353">
    <property type="entry name" value="GLYCOSYL HYDROLASE"/>
    <property type="match status" value="1"/>
</dbReference>
<dbReference type="EMBL" id="UINC01072223">
    <property type="protein sequence ID" value="SVC07698.1"/>
    <property type="molecule type" value="Genomic_DNA"/>
</dbReference>
<dbReference type="AlphaFoldDB" id="A0A382J7D4"/>
<protein>
    <submittedName>
        <fullName evidence="4">Uncharacterized protein</fullName>
    </submittedName>
</protein>
<accession>A0A382J7D4</accession>
<proteinExistence type="inferred from homology"/>
<keyword evidence="2" id="KW-0378">Hydrolase</keyword>
<evidence type="ECO:0000256" key="3">
    <source>
        <dbReference type="ARBA" id="ARBA00023295"/>
    </source>
</evidence>
<dbReference type="InterPro" id="IPR001360">
    <property type="entry name" value="Glyco_hydro_1"/>
</dbReference>